<evidence type="ECO:0000256" key="3">
    <source>
        <dbReference type="PIRSR" id="PIRSR603782-1"/>
    </source>
</evidence>
<dbReference type="InterPro" id="IPR036249">
    <property type="entry name" value="Thioredoxin-like_sf"/>
</dbReference>
<keyword evidence="5" id="KW-0472">Membrane</keyword>
<dbReference type="InterPro" id="IPR013766">
    <property type="entry name" value="Thioredoxin_domain"/>
</dbReference>
<dbReference type="SUPFAM" id="SSF52833">
    <property type="entry name" value="Thioredoxin-like"/>
    <property type="match status" value="1"/>
</dbReference>
<keyword evidence="4" id="KW-1015">Disulfide bond</keyword>
<evidence type="ECO:0000313" key="8">
    <source>
        <dbReference type="Proteomes" id="UP000198606"/>
    </source>
</evidence>
<dbReference type="PANTHER" id="PTHR12151:SF25">
    <property type="entry name" value="LINALOOL DEHYDRATASE_ISOMERASE DOMAIN-CONTAINING PROTEIN"/>
    <property type="match status" value="1"/>
</dbReference>
<feature type="binding site" evidence="3">
    <location>
        <position position="238"/>
    </location>
    <ligand>
        <name>Cu cation</name>
        <dbReference type="ChEBI" id="CHEBI:23378"/>
    </ligand>
</feature>
<reference evidence="7 8" key="1">
    <citation type="submission" date="2016-10" db="EMBL/GenBank/DDBJ databases">
        <authorList>
            <person name="de Groot N.N."/>
        </authorList>
    </citation>
    <scope>NUCLEOTIDE SEQUENCE [LARGE SCALE GENOMIC DNA]</scope>
    <source>
        <strain evidence="7 8">LMG 18387</strain>
    </source>
</reference>
<keyword evidence="5" id="KW-0812">Transmembrane</keyword>
<sequence>MGRPGRDSSPHAAKATLTPGICYLFPLRIARRPISTRLPGANLLASARCIRPGRAIPSHSEPRGAMTRKQTLLFVLVAVLALVLGLAVNKLLGGSSRSDPAALLDAGIVMLPQQRQVPALDFVDQDGQIFSTGQLKGQWSLLFFGYTFCPDICPATLAQLRQLRTQIPQEAWDALRIVLVSVDPNRDTPEQLNKYLGYFDAGFMGLTGEPETIQKLANAVSIPYIPADTSKENYTVDHSGNLAVIGPDGTQRGFIRAPINIDKLAAQLPGLIRKD</sequence>
<feature type="transmembrane region" description="Helical" evidence="5">
    <location>
        <begin position="72"/>
        <end position="92"/>
    </location>
</feature>
<evidence type="ECO:0000256" key="5">
    <source>
        <dbReference type="SAM" id="Phobius"/>
    </source>
</evidence>
<dbReference type="GO" id="GO:0046872">
    <property type="term" value="F:metal ion binding"/>
    <property type="evidence" value="ECO:0007669"/>
    <property type="project" value="UniProtKB-KW"/>
</dbReference>
<organism evidence="7 8">
    <name type="scientific">Phytopseudomonas flavescens</name>
    <dbReference type="NCBI Taxonomy" id="29435"/>
    <lineage>
        <taxon>Bacteria</taxon>
        <taxon>Pseudomonadati</taxon>
        <taxon>Pseudomonadota</taxon>
        <taxon>Gammaproteobacteria</taxon>
        <taxon>Pseudomonadales</taxon>
        <taxon>Pseudomonadaceae</taxon>
        <taxon>Phytopseudomonas</taxon>
    </lineage>
</organism>
<feature type="disulfide bond" description="Redox-active" evidence="4">
    <location>
        <begin position="149"/>
        <end position="153"/>
    </location>
</feature>
<dbReference type="EMBL" id="FNDG01000003">
    <property type="protein sequence ID" value="SDH21248.1"/>
    <property type="molecule type" value="Genomic_DNA"/>
</dbReference>
<evidence type="ECO:0000256" key="2">
    <source>
        <dbReference type="ARBA" id="ARBA00023008"/>
    </source>
</evidence>
<feature type="domain" description="Thioredoxin" evidence="6">
    <location>
        <begin position="111"/>
        <end position="273"/>
    </location>
</feature>
<evidence type="ECO:0000256" key="1">
    <source>
        <dbReference type="ARBA" id="ARBA00010996"/>
    </source>
</evidence>
<comment type="similarity">
    <text evidence="1">Belongs to the SCO1/2 family.</text>
</comment>
<feature type="binding site" evidence="3">
    <location>
        <position position="149"/>
    </location>
    <ligand>
        <name>Cu cation</name>
        <dbReference type="ChEBI" id="CHEBI:23378"/>
    </ligand>
</feature>
<dbReference type="PROSITE" id="PS51352">
    <property type="entry name" value="THIOREDOXIN_2"/>
    <property type="match status" value="1"/>
</dbReference>
<dbReference type="Pfam" id="PF02630">
    <property type="entry name" value="SCO1-SenC"/>
    <property type="match status" value="1"/>
</dbReference>
<dbReference type="PANTHER" id="PTHR12151">
    <property type="entry name" value="ELECTRON TRANSPORT PROTIN SCO1/SENC FAMILY MEMBER"/>
    <property type="match status" value="1"/>
</dbReference>
<keyword evidence="2 3" id="KW-0186">Copper</keyword>
<dbReference type="AlphaFoldDB" id="A0A1G8AK01"/>
<dbReference type="InterPro" id="IPR003782">
    <property type="entry name" value="SCO1/SenC"/>
</dbReference>
<accession>A0A1G8AK01</accession>
<dbReference type="Proteomes" id="UP000198606">
    <property type="component" value="Unassembled WGS sequence"/>
</dbReference>
<protein>
    <submittedName>
        <fullName evidence="7">Protein SCO1/2</fullName>
    </submittedName>
</protein>
<dbReference type="CDD" id="cd02968">
    <property type="entry name" value="SCO"/>
    <property type="match status" value="1"/>
</dbReference>
<evidence type="ECO:0000259" key="6">
    <source>
        <dbReference type="PROSITE" id="PS51352"/>
    </source>
</evidence>
<evidence type="ECO:0000313" key="7">
    <source>
        <dbReference type="EMBL" id="SDH21248.1"/>
    </source>
</evidence>
<proteinExistence type="inferred from homology"/>
<feature type="binding site" evidence="3">
    <location>
        <position position="153"/>
    </location>
    <ligand>
        <name>Cu cation</name>
        <dbReference type="ChEBI" id="CHEBI:23378"/>
    </ligand>
</feature>
<dbReference type="STRING" id="29435.SAMN05216588_103197"/>
<gene>
    <name evidence="7" type="ORF">SAMN05216588_103197</name>
</gene>
<keyword evidence="5" id="KW-1133">Transmembrane helix</keyword>
<name>A0A1G8AK01_9GAMM</name>
<dbReference type="Gene3D" id="3.40.30.10">
    <property type="entry name" value="Glutaredoxin"/>
    <property type="match status" value="1"/>
</dbReference>
<evidence type="ECO:0000256" key="4">
    <source>
        <dbReference type="PIRSR" id="PIRSR603782-2"/>
    </source>
</evidence>
<keyword evidence="3" id="KW-0479">Metal-binding</keyword>